<reference evidence="3 4" key="1">
    <citation type="submission" date="2021-06" db="EMBL/GenBank/DDBJ databases">
        <authorList>
            <person name="Sun Q."/>
            <person name="Li D."/>
        </authorList>
    </citation>
    <scope>NUCLEOTIDE SEQUENCE [LARGE SCALE GENOMIC DNA]</scope>
    <source>
        <strain evidence="3 4">N19</strain>
    </source>
</reference>
<evidence type="ECO:0000313" key="3">
    <source>
        <dbReference type="EMBL" id="MBU5336947.1"/>
    </source>
</evidence>
<sequence>MYLISNRNLCSKEKYIKTIVEAAKNNVEYLILREKDLEYSELEKLYNKIVLALKENNADINIIVNSSIELYKNYPVCGIHLPYNLFKDLLSRDYEFDKTKKLGLSLHSTAEVIELNKIIESKNINIDYITLSHIFETKCKEGLKPRGVELLKNARDLTNIRIVALGGILPQNIGKIAEFCDDFAVMSTLFKSSYVKETIEDYNKNWNKL</sequence>
<dbReference type="Pfam" id="PF02581">
    <property type="entry name" value="TMP-TENI"/>
    <property type="match status" value="1"/>
</dbReference>
<dbReference type="RefSeq" id="WP_216570991.1">
    <property type="nucleotide sequence ID" value="NZ_JAHLOQ010000033.1"/>
</dbReference>
<dbReference type="PANTHER" id="PTHR20857">
    <property type="entry name" value="THIAMINE-PHOSPHATE PYROPHOSPHORYLASE"/>
    <property type="match status" value="1"/>
</dbReference>
<gene>
    <name evidence="3" type="ORF">KQI20_10895</name>
</gene>
<protein>
    <submittedName>
        <fullName evidence="3">Thiamine phosphate synthase</fullName>
    </submittedName>
</protein>
<dbReference type="CDD" id="cd00564">
    <property type="entry name" value="TMP_TenI"/>
    <property type="match status" value="1"/>
</dbReference>
<comment type="caution">
    <text evidence="3">The sequence shown here is derived from an EMBL/GenBank/DDBJ whole genome shotgun (WGS) entry which is preliminary data.</text>
</comment>
<evidence type="ECO:0000256" key="1">
    <source>
        <dbReference type="ARBA" id="ARBA00022977"/>
    </source>
</evidence>
<feature type="domain" description="Thiamine phosphate synthase/TenI" evidence="2">
    <location>
        <begin position="1"/>
        <end position="188"/>
    </location>
</feature>
<dbReference type="EMBL" id="JAHLOQ010000033">
    <property type="protein sequence ID" value="MBU5336947.1"/>
    <property type="molecule type" value="Genomic_DNA"/>
</dbReference>
<evidence type="ECO:0000313" key="4">
    <source>
        <dbReference type="Proteomes" id="UP001196301"/>
    </source>
</evidence>
<keyword evidence="1" id="KW-0784">Thiamine biosynthesis</keyword>
<organism evidence="3 4">
    <name type="scientific">Intestinibacter bartlettii</name>
    <dbReference type="NCBI Taxonomy" id="261299"/>
    <lineage>
        <taxon>Bacteria</taxon>
        <taxon>Bacillati</taxon>
        <taxon>Bacillota</taxon>
        <taxon>Clostridia</taxon>
        <taxon>Peptostreptococcales</taxon>
        <taxon>Peptostreptococcaceae</taxon>
        <taxon>Intestinibacter</taxon>
    </lineage>
</organism>
<accession>A0ABS6E0D6</accession>
<dbReference type="Proteomes" id="UP001196301">
    <property type="component" value="Unassembled WGS sequence"/>
</dbReference>
<dbReference type="PANTHER" id="PTHR20857:SF15">
    <property type="entry name" value="THIAMINE-PHOSPHATE SYNTHASE"/>
    <property type="match status" value="1"/>
</dbReference>
<proteinExistence type="predicted"/>
<evidence type="ECO:0000259" key="2">
    <source>
        <dbReference type="Pfam" id="PF02581"/>
    </source>
</evidence>
<dbReference type="InterPro" id="IPR022998">
    <property type="entry name" value="ThiamineP_synth_TenI"/>
</dbReference>
<keyword evidence="4" id="KW-1185">Reference proteome</keyword>
<name>A0ABS6E0D6_9FIRM</name>